<dbReference type="Proteomes" id="UP000255163">
    <property type="component" value="Unassembled WGS sequence"/>
</dbReference>
<evidence type="ECO:0000313" key="1">
    <source>
        <dbReference type="EMBL" id="STD21137.1"/>
    </source>
</evidence>
<protein>
    <submittedName>
        <fullName evidence="1">Uncharacterized protein</fullName>
    </submittedName>
</protein>
<reference evidence="1 2" key="1">
    <citation type="submission" date="2018-06" db="EMBL/GenBank/DDBJ databases">
        <authorList>
            <consortium name="Pathogen Informatics"/>
            <person name="Doyle S."/>
        </authorList>
    </citation>
    <scope>NUCLEOTIDE SEQUENCE [LARGE SCALE GENOMIC DNA]</scope>
    <source>
        <strain evidence="1 2">NCTC12123</strain>
    </source>
</reference>
<sequence length="34" mass="4123">MKKPDMTYTLLFPHHNVTQAHVLYTKNTKENHFH</sequence>
<accession>A0A376FCR0</accession>
<organism evidence="1 2">
    <name type="scientific">Enterobacter asburiae</name>
    <dbReference type="NCBI Taxonomy" id="61645"/>
    <lineage>
        <taxon>Bacteria</taxon>
        <taxon>Pseudomonadati</taxon>
        <taxon>Pseudomonadota</taxon>
        <taxon>Gammaproteobacteria</taxon>
        <taxon>Enterobacterales</taxon>
        <taxon>Enterobacteriaceae</taxon>
        <taxon>Enterobacter</taxon>
        <taxon>Enterobacter cloacae complex</taxon>
    </lineage>
</organism>
<dbReference type="AlphaFoldDB" id="A0A376FCR0"/>
<proteinExistence type="predicted"/>
<dbReference type="EMBL" id="UFYI01000007">
    <property type="protein sequence ID" value="STD21137.1"/>
    <property type="molecule type" value="Genomic_DNA"/>
</dbReference>
<name>A0A376FCR0_ENTAS</name>
<gene>
    <name evidence="1" type="ORF">NCTC12123_02528</name>
</gene>
<evidence type="ECO:0000313" key="2">
    <source>
        <dbReference type="Proteomes" id="UP000255163"/>
    </source>
</evidence>